<feature type="active site" description="Proton donor/acceptor" evidence="6">
    <location>
        <position position="584"/>
    </location>
</feature>
<accession>A0ABV2M2V6</accession>
<dbReference type="CDD" id="cd16913">
    <property type="entry name" value="YkuD_like"/>
    <property type="match status" value="1"/>
</dbReference>
<sequence length="630" mass="71085">MSSKKKRNDVGSGPGENIDIEDKINAAMDKIMKDPEEERNSSQRKYEPDNGESETEEYESEERYDSEEYESDEAYDSEEEYESEEDYDPEEEYGSQEEHGEDAEYDEEGYDEPEEGSQDFSRNIKASGKLKSARPQPVKYVPMDDIEEKLALLPENKRKKHKGLKITGLAAAMAVVVAGCAYAGMTYYYSDRFFEGTWINGIDCSGKTAYEVETALADKVQDYSIQVSSRNQEPQMITGEQINYQYLSTGETLQLLKNQKPYEWIKGFYEQKSYTVAENVAYDKTLLQQQVTALNCAKTENQTAPENAYVAFKDNQFQIVPETEGTQLNVKQAYRILDQAVADTQASIDFGTAPDAYVSAEVTQNDPELQSALEACNNYTKASITYTFGDQTATLDGNTIKDWLQFDEKGQLLMDDNTFHQHIADYVAQLAATYNTVGTEREFHTTSGRTVYVYSSVYGWAIDQAAEAAQLAQEIQSGTQTTREPIYEQTANSHGLNDLGNTYIEVDLSNQHMYYYQSGSLIFDSEFVSGNMSYSDRQTHAGIFTLYSKTSPSVLRGDKKPDGTYEYEEPVDYWMPFDGGIGFHDAPWRDAFGGDIYLTNGSHGCINLPPENAAVLYSIIDYNVPIVCFY</sequence>
<dbReference type="PANTHER" id="PTHR30582:SF33">
    <property type="entry name" value="EXPORTED PROTEIN"/>
    <property type="match status" value="1"/>
</dbReference>
<evidence type="ECO:0000256" key="1">
    <source>
        <dbReference type="ARBA" id="ARBA00004752"/>
    </source>
</evidence>
<dbReference type="InterPro" id="IPR005490">
    <property type="entry name" value="LD_TPept_cat_dom"/>
</dbReference>
<keyword evidence="8" id="KW-0472">Membrane</keyword>
<gene>
    <name evidence="10" type="ORF">ABID24_002036</name>
</gene>
<dbReference type="InterPro" id="IPR038054">
    <property type="entry name" value="LD_TPept-like_central_sf"/>
</dbReference>
<proteinExistence type="predicted"/>
<evidence type="ECO:0000256" key="3">
    <source>
        <dbReference type="ARBA" id="ARBA00022960"/>
    </source>
</evidence>
<evidence type="ECO:0000256" key="4">
    <source>
        <dbReference type="ARBA" id="ARBA00022984"/>
    </source>
</evidence>
<evidence type="ECO:0000256" key="5">
    <source>
        <dbReference type="ARBA" id="ARBA00023316"/>
    </source>
</evidence>
<dbReference type="Gene3D" id="3.10.20.800">
    <property type="match status" value="1"/>
</dbReference>
<feature type="region of interest" description="Disordered" evidence="7">
    <location>
        <begin position="1"/>
        <end position="120"/>
    </location>
</feature>
<feature type="active site" description="Nucleophile" evidence="6">
    <location>
        <position position="605"/>
    </location>
</feature>
<organism evidence="10 11">
    <name type="scientific">Blautia caecimuris</name>
    <dbReference type="NCBI Taxonomy" id="1796615"/>
    <lineage>
        <taxon>Bacteria</taxon>
        <taxon>Bacillati</taxon>
        <taxon>Bacillota</taxon>
        <taxon>Clostridia</taxon>
        <taxon>Lachnospirales</taxon>
        <taxon>Lachnospiraceae</taxon>
        <taxon>Blautia</taxon>
    </lineage>
</organism>
<keyword evidence="2" id="KW-0808">Transferase</keyword>
<dbReference type="RefSeq" id="WP_257464768.1">
    <property type="nucleotide sequence ID" value="NZ_JANJZT010000014.1"/>
</dbReference>
<dbReference type="Pfam" id="PF03734">
    <property type="entry name" value="YkuD"/>
    <property type="match status" value="1"/>
</dbReference>
<comment type="pathway">
    <text evidence="1 6">Cell wall biogenesis; peptidoglycan biosynthesis.</text>
</comment>
<evidence type="ECO:0000313" key="10">
    <source>
        <dbReference type="EMBL" id="MET3750783.1"/>
    </source>
</evidence>
<dbReference type="SUPFAM" id="SSF143985">
    <property type="entry name" value="L,D-transpeptidase pre-catalytic domain-like"/>
    <property type="match status" value="1"/>
</dbReference>
<reference evidence="10 11" key="1">
    <citation type="submission" date="2024-06" db="EMBL/GenBank/DDBJ databases">
        <title>Genomic Encyclopedia of Type Strains, Phase IV (KMG-IV): sequencing the most valuable type-strain genomes for metagenomic binning, comparative biology and taxonomic classification.</title>
        <authorList>
            <person name="Goeker M."/>
        </authorList>
    </citation>
    <scope>NUCLEOTIDE SEQUENCE [LARGE SCALE GENOMIC DNA]</scope>
    <source>
        <strain evidence="10 11">DSM 29492</strain>
    </source>
</reference>
<feature type="compositionally biased region" description="Acidic residues" evidence="7">
    <location>
        <begin position="49"/>
        <end position="117"/>
    </location>
</feature>
<dbReference type="Gene3D" id="2.40.440.10">
    <property type="entry name" value="L,D-transpeptidase catalytic domain-like"/>
    <property type="match status" value="1"/>
</dbReference>
<keyword evidence="8" id="KW-0812">Transmembrane</keyword>
<protein>
    <submittedName>
        <fullName evidence="10">Lipoprotein-anchoring transpeptidase ErfK/SrfK</fullName>
    </submittedName>
</protein>
<evidence type="ECO:0000256" key="6">
    <source>
        <dbReference type="PROSITE-ProRule" id="PRU01373"/>
    </source>
</evidence>
<evidence type="ECO:0000256" key="2">
    <source>
        <dbReference type="ARBA" id="ARBA00022679"/>
    </source>
</evidence>
<dbReference type="PROSITE" id="PS52029">
    <property type="entry name" value="LD_TPASE"/>
    <property type="match status" value="1"/>
</dbReference>
<feature type="domain" description="L,D-TPase catalytic" evidence="9">
    <location>
        <begin position="502"/>
        <end position="629"/>
    </location>
</feature>
<keyword evidence="8" id="KW-1133">Transmembrane helix</keyword>
<evidence type="ECO:0000259" key="9">
    <source>
        <dbReference type="PROSITE" id="PS52029"/>
    </source>
</evidence>
<keyword evidence="3 6" id="KW-0133">Cell shape</keyword>
<evidence type="ECO:0000256" key="8">
    <source>
        <dbReference type="SAM" id="Phobius"/>
    </source>
</evidence>
<keyword evidence="5 6" id="KW-0961">Cell wall biogenesis/degradation</keyword>
<dbReference type="Proteomes" id="UP001549106">
    <property type="component" value="Unassembled WGS sequence"/>
</dbReference>
<name>A0ABV2M2V6_9FIRM</name>
<evidence type="ECO:0000313" key="11">
    <source>
        <dbReference type="Proteomes" id="UP001549106"/>
    </source>
</evidence>
<dbReference type="EMBL" id="JBEPMJ010000014">
    <property type="protein sequence ID" value="MET3750783.1"/>
    <property type="molecule type" value="Genomic_DNA"/>
</dbReference>
<keyword evidence="11" id="KW-1185">Reference proteome</keyword>
<dbReference type="InterPro" id="IPR050979">
    <property type="entry name" value="LD-transpeptidase"/>
</dbReference>
<dbReference type="Pfam" id="PF12229">
    <property type="entry name" value="PG_binding_4"/>
    <property type="match status" value="2"/>
</dbReference>
<feature type="transmembrane region" description="Helical" evidence="8">
    <location>
        <begin position="166"/>
        <end position="189"/>
    </location>
</feature>
<comment type="caution">
    <text evidence="10">The sequence shown here is derived from an EMBL/GenBank/DDBJ whole genome shotgun (WGS) entry which is preliminary data.</text>
</comment>
<dbReference type="SUPFAM" id="SSF141523">
    <property type="entry name" value="L,D-transpeptidase catalytic domain-like"/>
    <property type="match status" value="1"/>
</dbReference>
<keyword evidence="10" id="KW-0449">Lipoprotein</keyword>
<dbReference type="InterPro" id="IPR038063">
    <property type="entry name" value="Transpep_catalytic_dom"/>
</dbReference>
<dbReference type="InterPro" id="IPR022029">
    <property type="entry name" value="YoaR-like_PG-bd"/>
</dbReference>
<feature type="compositionally biased region" description="Basic and acidic residues" evidence="7">
    <location>
        <begin position="20"/>
        <end position="48"/>
    </location>
</feature>
<evidence type="ECO:0000256" key="7">
    <source>
        <dbReference type="SAM" id="MobiDB-lite"/>
    </source>
</evidence>
<dbReference type="PANTHER" id="PTHR30582">
    <property type="entry name" value="L,D-TRANSPEPTIDASE"/>
    <property type="match status" value="1"/>
</dbReference>
<keyword evidence="4 6" id="KW-0573">Peptidoglycan synthesis</keyword>